<evidence type="ECO:0000313" key="5">
    <source>
        <dbReference type="Proteomes" id="UP001209878"/>
    </source>
</evidence>
<dbReference type="AlphaFoldDB" id="A0AAD9NJW1"/>
<proteinExistence type="inferred from homology"/>
<feature type="domain" description="Mab-21-like nucleotidyltransferase" evidence="2">
    <location>
        <begin position="215"/>
        <end position="281"/>
    </location>
</feature>
<dbReference type="Gene3D" id="1.10.1410.40">
    <property type="match status" value="1"/>
</dbReference>
<dbReference type="InterPro" id="IPR046906">
    <property type="entry name" value="Mab-21_HhH/H2TH-like"/>
</dbReference>
<dbReference type="Pfam" id="PF03281">
    <property type="entry name" value="Mab-21"/>
    <property type="match status" value="1"/>
</dbReference>
<dbReference type="InterPro" id="IPR024810">
    <property type="entry name" value="MAB21L/cGLR"/>
</dbReference>
<dbReference type="InterPro" id="IPR046903">
    <property type="entry name" value="Mab-21-like_nuc_Trfase"/>
</dbReference>
<evidence type="ECO:0000259" key="2">
    <source>
        <dbReference type="Pfam" id="PF03281"/>
    </source>
</evidence>
<evidence type="ECO:0000313" key="4">
    <source>
        <dbReference type="EMBL" id="KAK2171248.1"/>
    </source>
</evidence>
<comment type="caution">
    <text evidence="4">The sequence shown here is derived from an EMBL/GenBank/DDBJ whole genome shotgun (WGS) entry which is preliminary data.</text>
</comment>
<comment type="similarity">
    <text evidence="1">Belongs to the mab-21 family.</text>
</comment>
<evidence type="ECO:0000256" key="1">
    <source>
        <dbReference type="ARBA" id="ARBA00008307"/>
    </source>
</evidence>
<sequence length="601" mass="68398">MSVRQIDCAPPSGKTRLQGTDLLSGTPLHYANFIVRHVWPTDFILNHSFKKMAECEMADDIGREVFASENGQRYSVMMGSTSEGLSVPDHMTVMSGESLLIGGDKDDMLSNRNHYVIDDLPPEAAHLREGATFVIEPIDGIPCTYAALRVTEGFKKACEATGDPLRYDYIFNTTVTTEGVTNRMRVIPSQPAEVHGPSVTVLNRPLPLLDRDECAAVVFEGWPEVAHDWPGRHRPSNWPPSSAIDEVVRGGFHMVPVGVSTDPEKRKLEWRYSFSMAEQRLAKYYLPDIARKAYIYLKMLRSHYFDLPSALPTYYMKTFFLWLCERRPAAFWDDSKMADILHNVLDELLHAVALRDIRHYFIAGVNLLEHIQPSFASDLVTKISRVRRDLVASLLRIDDRVRFIELANRRHARVLLSAPLSDMTAKDAVTSVGRFDHSRRVALDAMFTETLSVLIKIADAAESLTDQTLRLLYDINTNTFMCIVDSLLREAYDLDAERLAFPEYLISTLLRHPVSATLLARFMCFFTTARGSKRASDRESATAALSAAIDRLHERSLSADISDKLNNAVYIFRDTNIDDLEFNNRLQYRKFFHMMHELRRH</sequence>
<protein>
    <submittedName>
        <fullName evidence="4">Uncharacterized protein</fullName>
    </submittedName>
</protein>
<dbReference type="Proteomes" id="UP001209878">
    <property type="component" value="Unassembled WGS sequence"/>
</dbReference>
<feature type="domain" description="Mab-21-like HhH/H2TH-like" evidence="3">
    <location>
        <begin position="309"/>
        <end position="384"/>
    </location>
</feature>
<gene>
    <name evidence="4" type="ORF">NP493_1087g00077</name>
</gene>
<keyword evidence="5" id="KW-1185">Reference proteome</keyword>
<dbReference type="PANTHER" id="PTHR10656">
    <property type="entry name" value="CELL FATE DETERMINING PROTEIN MAB21-RELATED"/>
    <property type="match status" value="1"/>
</dbReference>
<accession>A0AAD9NJW1</accession>
<reference evidence="4" key="1">
    <citation type="journal article" date="2023" name="Mol. Biol. Evol.">
        <title>Third-Generation Sequencing Reveals the Adaptive Role of the Epigenome in Three Deep-Sea Polychaetes.</title>
        <authorList>
            <person name="Perez M."/>
            <person name="Aroh O."/>
            <person name="Sun Y."/>
            <person name="Lan Y."/>
            <person name="Juniper S.K."/>
            <person name="Young C.R."/>
            <person name="Angers B."/>
            <person name="Qian P.Y."/>
        </authorList>
    </citation>
    <scope>NUCLEOTIDE SEQUENCE</scope>
    <source>
        <strain evidence="4">R07B-5</strain>
    </source>
</reference>
<name>A0AAD9NJW1_RIDPI</name>
<dbReference type="SMART" id="SM01265">
    <property type="entry name" value="Mab-21"/>
    <property type="match status" value="1"/>
</dbReference>
<dbReference type="Pfam" id="PF20266">
    <property type="entry name" value="Mab-21_C"/>
    <property type="match status" value="1"/>
</dbReference>
<dbReference type="PANTHER" id="PTHR10656:SF69">
    <property type="entry name" value="MAB-21-LIKE HHH_H2TH-LIKE DOMAIN-CONTAINING PROTEIN"/>
    <property type="match status" value="1"/>
</dbReference>
<organism evidence="4 5">
    <name type="scientific">Ridgeia piscesae</name>
    <name type="common">Tubeworm</name>
    <dbReference type="NCBI Taxonomy" id="27915"/>
    <lineage>
        <taxon>Eukaryota</taxon>
        <taxon>Metazoa</taxon>
        <taxon>Spiralia</taxon>
        <taxon>Lophotrochozoa</taxon>
        <taxon>Annelida</taxon>
        <taxon>Polychaeta</taxon>
        <taxon>Sedentaria</taxon>
        <taxon>Canalipalpata</taxon>
        <taxon>Sabellida</taxon>
        <taxon>Siboglinidae</taxon>
        <taxon>Ridgeia</taxon>
    </lineage>
</organism>
<evidence type="ECO:0000259" key="3">
    <source>
        <dbReference type="Pfam" id="PF20266"/>
    </source>
</evidence>
<dbReference type="EMBL" id="JAODUO010001087">
    <property type="protein sequence ID" value="KAK2171248.1"/>
    <property type="molecule type" value="Genomic_DNA"/>
</dbReference>